<feature type="non-terminal residue" evidence="1">
    <location>
        <position position="1"/>
    </location>
</feature>
<gene>
    <name evidence="1" type="ORF">SPARVUS_LOCUS4556523</name>
</gene>
<accession>A0ABN9C8U9</accession>
<organism evidence="1 2">
    <name type="scientific">Staurois parvus</name>
    <dbReference type="NCBI Taxonomy" id="386267"/>
    <lineage>
        <taxon>Eukaryota</taxon>
        <taxon>Metazoa</taxon>
        <taxon>Chordata</taxon>
        <taxon>Craniata</taxon>
        <taxon>Vertebrata</taxon>
        <taxon>Euteleostomi</taxon>
        <taxon>Amphibia</taxon>
        <taxon>Batrachia</taxon>
        <taxon>Anura</taxon>
        <taxon>Neobatrachia</taxon>
        <taxon>Ranoidea</taxon>
        <taxon>Ranidae</taxon>
        <taxon>Staurois</taxon>
    </lineage>
</organism>
<sequence length="80" mass="9062">ILHFRDNCFLSTNNSPPCQLGHTASDGCAQHSHPKQCAYSEAYRHHLTVKDTQHTVNPLIATHVNRLPAQCHYYNVSAFF</sequence>
<comment type="caution">
    <text evidence="1">The sequence shown here is derived from an EMBL/GenBank/DDBJ whole genome shotgun (WGS) entry which is preliminary data.</text>
</comment>
<name>A0ABN9C8U9_9NEOB</name>
<keyword evidence="2" id="KW-1185">Reference proteome</keyword>
<evidence type="ECO:0000313" key="2">
    <source>
        <dbReference type="Proteomes" id="UP001162483"/>
    </source>
</evidence>
<evidence type="ECO:0000313" key="1">
    <source>
        <dbReference type="EMBL" id="CAI9556490.1"/>
    </source>
</evidence>
<reference evidence="1" key="1">
    <citation type="submission" date="2023-05" db="EMBL/GenBank/DDBJ databases">
        <authorList>
            <person name="Stuckert A."/>
        </authorList>
    </citation>
    <scope>NUCLEOTIDE SEQUENCE</scope>
</reference>
<dbReference type="EMBL" id="CATNWA010008584">
    <property type="protein sequence ID" value="CAI9556490.1"/>
    <property type="molecule type" value="Genomic_DNA"/>
</dbReference>
<dbReference type="Proteomes" id="UP001162483">
    <property type="component" value="Unassembled WGS sequence"/>
</dbReference>
<proteinExistence type="predicted"/>
<protein>
    <submittedName>
        <fullName evidence="1">Uncharacterized protein</fullName>
    </submittedName>
</protein>